<proteinExistence type="predicted"/>
<dbReference type="EMBL" id="KN837140">
    <property type="protein sequence ID" value="KIJ40951.1"/>
    <property type="molecule type" value="Genomic_DNA"/>
</dbReference>
<dbReference type="GO" id="GO:0016020">
    <property type="term" value="C:membrane"/>
    <property type="evidence" value="ECO:0007669"/>
    <property type="project" value="UniProtKB-SubCell"/>
</dbReference>
<evidence type="ECO:0000313" key="8">
    <source>
        <dbReference type="Proteomes" id="UP000054279"/>
    </source>
</evidence>
<name>A0A0C9VSE7_SPHS4</name>
<dbReference type="GO" id="GO:0016787">
    <property type="term" value="F:hydrolase activity"/>
    <property type="evidence" value="ECO:0007669"/>
    <property type="project" value="InterPro"/>
</dbReference>
<sequence length="486" mass="54899">MHPRRLLCIPSTRSPTALAVAYIRIIWILAILWVELGVFYNKVSTCSWPDSQDHGEHMHMLLIADPQVLDKSSYPGRPGWLMALTQHIVDFNLRKSWRAVKAYTKPDMTIFLGDMMDNGRDVTSDKEYEDYYSKFQSIFKHDPKSAVYYIPGNHDVGLGPSSSALSKSLARGRYFSHFGPLSQGFTLHNTTFLFVDAPGLVDDYNMLKKQDRDKDWKTSGGEATEYLLNFANDVHRPPESLILFTHIPLFRPTLPEDGPESCGTFRQGRRPIYDRIGQGYQNVLPKEISTFILDRLQPDIIFSGDDHDYCDYKHSWHLSSRSALSGVFTPEISVASFSMAMGVRKSGYQLLSIPKATESDRAVDYDNSTVSTPAFHTIPCFLLDQISLYLLYYVPLAVISLAILIWLAVYEAGALNDDLPLYSPKIKFNNTRAKREKRGNPGGHRDGPGKGDSNGLLGKILKDVFHVLGAVLCMYVLVVWWVRLSV</sequence>
<keyword evidence="8" id="KW-1185">Reference proteome</keyword>
<feature type="transmembrane region" description="Helical" evidence="5">
    <location>
        <begin position="390"/>
        <end position="410"/>
    </location>
</feature>
<dbReference type="InterPro" id="IPR004843">
    <property type="entry name" value="Calcineurin-like_PHP"/>
</dbReference>
<dbReference type="AlphaFoldDB" id="A0A0C9VSE7"/>
<evidence type="ECO:0000256" key="2">
    <source>
        <dbReference type="ARBA" id="ARBA00022692"/>
    </source>
</evidence>
<gene>
    <name evidence="7" type="ORF">M422DRAFT_68454</name>
</gene>
<dbReference type="SUPFAM" id="SSF56300">
    <property type="entry name" value="Metallo-dependent phosphatases"/>
    <property type="match status" value="1"/>
</dbReference>
<dbReference type="OrthoDB" id="5977743at2759"/>
<dbReference type="Pfam" id="PF00149">
    <property type="entry name" value="Metallophos"/>
    <property type="match status" value="1"/>
</dbReference>
<comment type="subcellular location">
    <subcellularLocation>
        <location evidence="1">Membrane</location>
        <topology evidence="1">Multi-pass membrane protein</topology>
    </subcellularLocation>
</comment>
<keyword evidence="4 5" id="KW-0472">Membrane</keyword>
<dbReference type="Gene3D" id="3.60.21.10">
    <property type="match status" value="1"/>
</dbReference>
<feature type="transmembrane region" description="Helical" evidence="5">
    <location>
        <begin position="21"/>
        <end position="40"/>
    </location>
</feature>
<protein>
    <recommendedName>
        <fullName evidence="6">Calcineurin-like phosphoesterase domain-containing protein</fullName>
    </recommendedName>
</protein>
<evidence type="ECO:0000259" key="6">
    <source>
        <dbReference type="Pfam" id="PF00149"/>
    </source>
</evidence>
<evidence type="ECO:0000256" key="5">
    <source>
        <dbReference type="SAM" id="Phobius"/>
    </source>
</evidence>
<dbReference type="HOGENOM" id="CLU_011607_0_1_1"/>
<dbReference type="InterPro" id="IPR033308">
    <property type="entry name" value="PGAP5/Cdc1/Ted1"/>
</dbReference>
<reference evidence="7 8" key="1">
    <citation type="submission" date="2014-06" db="EMBL/GenBank/DDBJ databases">
        <title>Evolutionary Origins and Diversification of the Mycorrhizal Mutualists.</title>
        <authorList>
            <consortium name="DOE Joint Genome Institute"/>
            <consortium name="Mycorrhizal Genomics Consortium"/>
            <person name="Kohler A."/>
            <person name="Kuo A."/>
            <person name="Nagy L.G."/>
            <person name="Floudas D."/>
            <person name="Copeland A."/>
            <person name="Barry K.W."/>
            <person name="Cichocki N."/>
            <person name="Veneault-Fourrey C."/>
            <person name="LaButti K."/>
            <person name="Lindquist E.A."/>
            <person name="Lipzen A."/>
            <person name="Lundell T."/>
            <person name="Morin E."/>
            <person name="Murat C."/>
            <person name="Riley R."/>
            <person name="Ohm R."/>
            <person name="Sun H."/>
            <person name="Tunlid A."/>
            <person name="Henrissat B."/>
            <person name="Grigoriev I.V."/>
            <person name="Hibbett D.S."/>
            <person name="Martin F."/>
        </authorList>
    </citation>
    <scope>NUCLEOTIDE SEQUENCE [LARGE SCALE GENOMIC DNA]</scope>
    <source>
        <strain evidence="7 8">SS14</strain>
    </source>
</reference>
<evidence type="ECO:0000256" key="4">
    <source>
        <dbReference type="ARBA" id="ARBA00023136"/>
    </source>
</evidence>
<accession>A0A0C9VSE7</accession>
<dbReference type="InterPro" id="IPR029052">
    <property type="entry name" value="Metallo-depent_PP-like"/>
</dbReference>
<evidence type="ECO:0000256" key="3">
    <source>
        <dbReference type="ARBA" id="ARBA00022989"/>
    </source>
</evidence>
<evidence type="ECO:0000313" key="7">
    <source>
        <dbReference type="EMBL" id="KIJ40951.1"/>
    </source>
</evidence>
<evidence type="ECO:0000256" key="1">
    <source>
        <dbReference type="ARBA" id="ARBA00004141"/>
    </source>
</evidence>
<dbReference type="GO" id="GO:0006506">
    <property type="term" value="P:GPI anchor biosynthetic process"/>
    <property type="evidence" value="ECO:0007669"/>
    <property type="project" value="InterPro"/>
</dbReference>
<dbReference type="GO" id="GO:0005783">
    <property type="term" value="C:endoplasmic reticulum"/>
    <property type="evidence" value="ECO:0007669"/>
    <property type="project" value="TreeGrafter"/>
</dbReference>
<keyword evidence="2 5" id="KW-0812">Transmembrane</keyword>
<keyword evidence="3 5" id="KW-1133">Transmembrane helix</keyword>
<dbReference type="PANTHER" id="PTHR13315:SF4">
    <property type="entry name" value="METALLOPHOSPHOESTERASE, ISOFORM E"/>
    <property type="match status" value="1"/>
</dbReference>
<organism evidence="7 8">
    <name type="scientific">Sphaerobolus stellatus (strain SS14)</name>
    <dbReference type="NCBI Taxonomy" id="990650"/>
    <lineage>
        <taxon>Eukaryota</taxon>
        <taxon>Fungi</taxon>
        <taxon>Dikarya</taxon>
        <taxon>Basidiomycota</taxon>
        <taxon>Agaricomycotina</taxon>
        <taxon>Agaricomycetes</taxon>
        <taxon>Phallomycetidae</taxon>
        <taxon>Geastrales</taxon>
        <taxon>Sphaerobolaceae</taxon>
        <taxon>Sphaerobolus</taxon>
    </lineage>
</organism>
<feature type="domain" description="Calcineurin-like phosphoesterase" evidence="6">
    <location>
        <begin position="61"/>
        <end position="309"/>
    </location>
</feature>
<dbReference type="PANTHER" id="PTHR13315">
    <property type="entry name" value="METALLO PHOSPHOESTERASE RELATED"/>
    <property type="match status" value="1"/>
</dbReference>
<feature type="transmembrane region" description="Helical" evidence="5">
    <location>
        <begin position="464"/>
        <end position="482"/>
    </location>
</feature>
<dbReference type="Proteomes" id="UP000054279">
    <property type="component" value="Unassembled WGS sequence"/>
</dbReference>